<dbReference type="AlphaFoldDB" id="A0A432ZMB3"/>
<organism evidence="2 3">
    <name type="scientific">Pseudidiomarina taiwanensis</name>
    <dbReference type="NCBI Taxonomy" id="337250"/>
    <lineage>
        <taxon>Bacteria</taxon>
        <taxon>Pseudomonadati</taxon>
        <taxon>Pseudomonadota</taxon>
        <taxon>Gammaproteobacteria</taxon>
        <taxon>Alteromonadales</taxon>
        <taxon>Idiomarinaceae</taxon>
        <taxon>Pseudidiomarina</taxon>
    </lineage>
</organism>
<sequence>MPRQSEHQGYDLHCHSVYSDGVLTPQQLVYRAVERELNYLAITDHDSIAGVAEAEQVIRSEQPQLTLITGVELTCQWQGFEIHLVGLNFDPSSLELQQLLALQQQRRRERFAAMLAKLKHIGFVLELDAMLESATMPTRKHIADALVESGQVSSFDGVFRRYLGKGQQAYIKPEWCDLETAISAVQRAGGKTAIAHPHAYKFSNKWLRRLFSEAKEFGLDAIEVALSQQAPGQRDALAGFAKDLELACSVGSDFHAPRPWRDLGKNLCLPAGCMPIWDLF</sequence>
<dbReference type="InterPro" id="IPR052018">
    <property type="entry name" value="PHP_domain"/>
</dbReference>
<dbReference type="Pfam" id="PF02811">
    <property type="entry name" value="PHP"/>
    <property type="match status" value="1"/>
</dbReference>
<reference evidence="2 3" key="1">
    <citation type="journal article" date="2011" name="Front. Microbiol.">
        <title>Genomic signatures of strain selection and enhancement in Bacillus atrophaeus var. globigii, a historical biowarfare simulant.</title>
        <authorList>
            <person name="Gibbons H.S."/>
            <person name="Broomall S.M."/>
            <person name="McNew L.A."/>
            <person name="Daligault H."/>
            <person name="Chapman C."/>
            <person name="Bruce D."/>
            <person name="Karavis M."/>
            <person name="Krepps M."/>
            <person name="McGregor P.A."/>
            <person name="Hong C."/>
            <person name="Park K.H."/>
            <person name="Akmal A."/>
            <person name="Feldman A."/>
            <person name="Lin J.S."/>
            <person name="Chang W.E."/>
            <person name="Higgs B.W."/>
            <person name="Demirev P."/>
            <person name="Lindquist J."/>
            <person name="Liem A."/>
            <person name="Fochler E."/>
            <person name="Read T.D."/>
            <person name="Tapia R."/>
            <person name="Johnson S."/>
            <person name="Bishop-Lilly K.A."/>
            <person name="Detter C."/>
            <person name="Han C."/>
            <person name="Sozhamannan S."/>
            <person name="Rosenzweig C.N."/>
            <person name="Skowronski E.W."/>
        </authorList>
    </citation>
    <scope>NUCLEOTIDE SEQUENCE [LARGE SCALE GENOMIC DNA]</scope>
    <source>
        <strain evidence="2 3">PIT1</strain>
    </source>
</reference>
<dbReference type="Gene3D" id="3.20.20.140">
    <property type="entry name" value="Metal-dependent hydrolases"/>
    <property type="match status" value="1"/>
</dbReference>
<dbReference type="OrthoDB" id="9804333at2"/>
<evidence type="ECO:0000313" key="2">
    <source>
        <dbReference type="EMBL" id="RUO79023.1"/>
    </source>
</evidence>
<dbReference type="Gene3D" id="1.10.150.650">
    <property type="match status" value="1"/>
</dbReference>
<dbReference type="PANTHER" id="PTHR42924:SF3">
    <property type="entry name" value="POLYMERASE_HISTIDINOL PHOSPHATASE N-TERMINAL DOMAIN-CONTAINING PROTEIN"/>
    <property type="match status" value="1"/>
</dbReference>
<evidence type="ECO:0000313" key="3">
    <source>
        <dbReference type="Proteomes" id="UP000288279"/>
    </source>
</evidence>
<dbReference type="Proteomes" id="UP000288279">
    <property type="component" value="Unassembled WGS sequence"/>
</dbReference>
<accession>A0A432ZMB3</accession>
<dbReference type="GO" id="GO:0035312">
    <property type="term" value="F:5'-3' DNA exonuclease activity"/>
    <property type="evidence" value="ECO:0007669"/>
    <property type="project" value="TreeGrafter"/>
</dbReference>
<dbReference type="PANTHER" id="PTHR42924">
    <property type="entry name" value="EXONUCLEASE"/>
    <property type="match status" value="1"/>
</dbReference>
<dbReference type="InterPro" id="IPR004013">
    <property type="entry name" value="PHP_dom"/>
</dbReference>
<dbReference type="RefSeq" id="WP_126824226.1">
    <property type="nucleotide sequence ID" value="NZ_PIQG01000001.1"/>
</dbReference>
<dbReference type="EMBL" id="PIQG01000001">
    <property type="protein sequence ID" value="RUO79023.1"/>
    <property type="molecule type" value="Genomic_DNA"/>
</dbReference>
<feature type="domain" description="Polymerase/histidinol phosphatase N-terminal" evidence="1">
    <location>
        <begin position="10"/>
        <end position="77"/>
    </location>
</feature>
<dbReference type="GO" id="GO:0004534">
    <property type="term" value="F:5'-3' RNA exonuclease activity"/>
    <property type="evidence" value="ECO:0007669"/>
    <property type="project" value="TreeGrafter"/>
</dbReference>
<dbReference type="InterPro" id="IPR003141">
    <property type="entry name" value="Pol/His_phosphatase_N"/>
</dbReference>
<keyword evidence="3" id="KW-1185">Reference proteome</keyword>
<dbReference type="SMART" id="SM00481">
    <property type="entry name" value="POLIIIAc"/>
    <property type="match status" value="1"/>
</dbReference>
<name>A0A432ZMB3_9GAMM</name>
<dbReference type="CDD" id="cd07438">
    <property type="entry name" value="PHP_HisPPase_AMP"/>
    <property type="match status" value="1"/>
</dbReference>
<dbReference type="SUPFAM" id="SSF89550">
    <property type="entry name" value="PHP domain-like"/>
    <property type="match status" value="1"/>
</dbReference>
<protein>
    <submittedName>
        <fullName evidence="2">PHP domain-containing protein</fullName>
    </submittedName>
</protein>
<proteinExistence type="predicted"/>
<comment type="caution">
    <text evidence="2">The sequence shown here is derived from an EMBL/GenBank/DDBJ whole genome shotgun (WGS) entry which is preliminary data.</text>
</comment>
<dbReference type="InterPro" id="IPR016195">
    <property type="entry name" value="Pol/histidinol_Pase-like"/>
</dbReference>
<gene>
    <name evidence="2" type="ORF">CWI83_00425</name>
</gene>
<evidence type="ECO:0000259" key="1">
    <source>
        <dbReference type="SMART" id="SM00481"/>
    </source>
</evidence>